<protein>
    <submittedName>
        <fullName evidence="3">Heterokaryon incompatibility protein-domain-containing protein</fullName>
    </submittedName>
</protein>
<sequence length="529" mass="60491">MRLLNTNTCRLRDPVYDSIPDYAILSHRWGAAKDEVTFEEIEQADHKDFEARPGYRKIQNCCAQAKSVGLENVWVDTCCIKKSSTAELTAALNSMFHWYRNAQVCYCYLADVPSNENPSIANSSFRRSNWFKRGWTLQELLAPLHVVFFAEDWKVLGTKASLQSVISEITGLSSQILLMNHGGEISVAERMSWAANRETAQVEDKAYCLMGLFGVSMPMMYGEGEKAFERLQLEIMKVSDDQSLFAWVRNDSLNRKTGLLARSPSEFRDSANISMRNGQLWNSPYAMTNKGLNITLPLIPQKEASDLFIGVLGCHDRVEGRPLGIYLQKLTNGDGFTSYVRVRLDRIHTIANDGLPEKGVEIYVKHPDRANFNVLDWMRPENEYIFSIRKSPEGTPTISSNVHARWSMNENNIYLRFWRSGHSGVMLFKNPNGQILSIFLGLHNYNIWCDMEFKDTEEDIMTIANEYWHSSSRNRWRNYDRKTIALPDNKSASIEVWKGQLEGQRAYYVDVNVESGFLLHALGPGCCFE</sequence>
<dbReference type="OrthoDB" id="674604at2759"/>
<reference evidence="3 4" key="1">
    <citation type="submission" date="2019-04" db="EMBL/GenBank/DDBJ databases">
        <title>Friends and foes A comparative genomics studyof 23 Aspergillus species from section Flavi.</title>
        <authorList>
            <consortium name="DOE Joint Genome Institute"/>
            <person name="Kjaerbolling I."/>
            <person name="Vesth T."/>
            <person name="Frisvad J.C."/>
            <person name="Nybo J.L."/>
            <person name="Theobald S."/>
            <person name="Kildgaard S."/>
            <person name="Isbrandt T."/>
            <person name="Kuo A."/>
            <person name="Sato A."/>
            <person name="Lyhne E.K."/>
            <person name="Kogle M.E."/>
            <person name="Wiebenga A."/>
            <person name="Kun R.S."/>
            <person name="Lubbers R.J."/>
            <person name="Makela M.R."/>
            <person name="Barry K."/>
            <person name="Chovatia M."/>
            <person name="Clum A."/>
            <person name="Daum C."/>
            <person name="Haridas S."/>
            <person name="He G."/>
            <person name="LaButti K."/>
            <person name="Lipzen A."/>
            <person name="Mondo S."/>
            <person name="Riley R."/>
            <person name="Salamov A."/>
            <person name="Simmons B.A."/>
            <person name="Magnuson J.K."/>
            <person name="Henrissat B."/>
            <person name="Mortensen U.H."/>
            <person name="Larsen T.O."/>
            <person name="Devries R.P."/>
            <person name="Grigoriev I.V."/>
            <person name="Machida M."/>
            <person name="Baker S.E."/>
            <person name="Andersen M.R."/>
        </authorList>
    </citation>
    <scope>NUCLEOTIDE SEQUENCE [LARGE SCALE GENOMIC DNA]</scope>
    <source>
        <strain evidence="3 4">CBS 763.97</strain>
    </source>
</reference>
<dbReference type="PANTHER" id="PTHR10622">
    <property type="entry name" value="HET DOMAIN-CONTAINING PROTEIN"/>
    <property type="match status" value="1"/>
</dbReference>
<evidence type="ECO:0000259" key="1">
    <source>
        <dbReference type="Pfam" id="PF06985"/>
    </source>
</evidence>
<dbReference type="Pfam" id="PF26640">
    <property type="entry name" value="DUF8212"/>
    <property type="match status" value="1"/>
</dbReference>
<dbReference type="PANTHER" id="PTHR10622:SF10">
    <property type="entry name" value="HET DOMAIN-CONTAINING PROTEIN"/>
    <property type="match status" value="1"/>
</dbReference>
<keyword evidence="4" id="KW-1185">Reference proteome</keyword>
<dbReference type="InterPro" id="IPR009960">
    <property type="entry name" value="Fruit_body_lectin_fun"/>
</dbReference>
<evidence type="ECO:0000313" key="3">
    <source>
        <dbReference type="EMBL" id="KAE8363434.1"/>
    </source>
</evidence>
<dbReference type="Proteomes" id="UP000326268">
    <property type="component" value="Unassembled WGS sequence"/>
</dbReference>
<dbReference type="GeneID" id="43651765"/>
<dbReference type="RefSeq" id="XP_031926515.1">
    <property type="nucleotide sequence ID" value="XM_032067319.1"/>
</dbReference>
<dbReference type="InterPro" id="IPR010730">
    <property type="entry name" value="HET"/>
</dbReference>
<feature type="domain" description="Heterokaryon incompatibility" evidence="1">
    <location>
        <begin position="22"/>
        <end position="116"/>
    </location>
</feature>
<dbReference type="AlphaFoldDB" id="A0A5N7A0N8"/>
<dbReference type="InterPro" id="IPR015926">
    <property type="entry name" value="Cytolysin/lectin"/>
</dbReference>
<dbReference type="Pfam" id="PF06985">
    <property type="entry name" value="HET"/>
    <property type="match status" value="1"/>
</dbReference>
<feature type="domain" description="DUF8212" evidence="2">
    <location>
        <begin position="226"/>
        <end position="249"/>
    </location>
</feature>
<dbReference type="Pfam" id="PF07367">
    <property type="entry name" value="FB_lectin"/>
    <property type="match status" value="1"/>
</dbReference>
<name>A0A5N7A0N8_9EURO</name>
<gene>
    <name evidence="3" type="ORF">BDV27DRAFT_129933</name>
</gene>
<evidence type="ECO:0000313" key="4">
    <source>
        <dbReference type="Proteomes" id="UP000326268"/>
    </source>
</evidence>
<dbReference type="EMBL" id="ML737676">
    <property type="protein sequence ID" value="KAE8363434.1"/>
    <property type="molecule type" value="Genomic_DNA"/>
</dbReference>
<organism evidence="3 4">
    <name type="scientific">Aspergillus caelatus</name>
    <dbReference type="NCBI Taxonomy" id="61420"/>
    <lineage>
        <taxon>Eukaryota</taxon>
        <taxon>Fungi</taxon>
        <taxon>Dikarya</taxon>
        <taxon>Ascomycota</taxon>
        <taxon>Pezizomycotina</taxon>
        <taxon>Eurotiomycetes</taxon>
        <taxon>Eurotiomycetidae</taxon>
        <taxon>Eurotiales</taxon>
        <taxon>Aspergillaceae</taxon>
        <taxon>Aspergillus</taxon>
        <taxon>Aspergillus subgen. Circumdati</taxon>
    </lineage>
</organism>
<accession>A0A5N7A0N8</accession>
<dbReference type="SUPFAM" id="SSF63724">
    <property type="entry name" value="Cytolysin/lectin"/>
    <property type="match status" value="1"/>
</dbReference>
<evidence type="ECO:0000259" key="2">
    <source>
        <dbReference type="Pfam" id="PF26640"/>
    </source>
</evidence>
<dbReference type="Gene3D" id="2.60.270.20">
    <property type="entry name" value="Cytolysin/lectin"/>
    <property type="match status" value="1"/>
</dbReference>
<dbReference type="InterPro" id="IPR058525">
    <property type="entry name" value="DUF8212"/>
</dbReference>
<proteinExistence type="predicted"/>